<evidence type="ECO:0000313" key="1">
    <source>
        <dbReference type="EMBL" id="TQE03599.1"/>
    </source>
</evidence>
<organism evidence="1 2">
    <name type="scientific">Malus baccata</name>
    <name type="common">Siberian crab apple</name>
    <name type="synonym">Pyrus baccata</name>
    <dbReference type="NCBI Taxonomy" id="106549"/>
    <lineage>
        <taxon>Eukaryota</taxon>
        <taxon>Viridiplantae</taxon>
        <taxon>Streptophyta</taxon>
        <taxon>Embryophyta</taxon>
        <taxon>Tracheophyta</taxon>
        <taxon>Spermatophyta</taxon>
        <taxon>Magnoliopsida</taxon>
        <taxon>eudicotyledons</taxon>
        <taxon>Gunneridae</taxon>
        <taxon>Pentapetalae</taxon>
        <taxon>rosids</taxon>
        <taxon>fabids</taxon>
        <taxon>Rosales</taxon>
        <taxon>Rosaceae</taxon>
        <taxon>Amygdaloideae</taxon>
        <taxon>Maleae</taxon>
        <taxon>Malus</taxon>
    </lineage>
</organism>
<protein>
    <submittedName>
        <fullName evidence="1">Uncharacterized protein</fullName>
    </submittedName>
</protein>
<sequence>MAITRTSSSVPAQALRYKSVTKTQTQQAYTKAHAMSLLASKTIKIITDKRDRKNHRC</sequence>
<proteinExistence type="predicted"/>
<dbReference type="Proteomes" id="UP000315295">
    <property type="component" value="Unassembled WGS sequence"/>
</dbReference>
<comment type="caution">
    <text evidence="1">The sequence shown here is derived from an EMBL/GenBank/DDBJ whole genome shotgun (WGS) entry which is preliminary data.</text>
</comment>
<dbReference type="EMBL" id="VIEB01000153">
    <property type="protein sequence ID" value="TQE03599.1"/>
    <property type="molecule type" value="Genomic_DNA"/>
</dbReference>
<accession>A0A540MXV5</accession>
<gene>
    <name evidence="1" type="ORF">C1H46_010914</name>
</gene>
<dbReference type="AlphaFoldDB" id="A0A540MXV5"/>
<evidence type="ECO:0000313" key="2">
    <source>
        <dbReference type="Proteomes" id="UP000315295"/>
    </source>
</evidence>
<reference evidence="1 2" key="1">
    <citation type="journal article" date="2019" name="G3 (Bethesda)">
        <title>Sequencing of a Wild Apple (Malus baccata) Genome Unravels the Differences Between Cultivated and Wild Apple Species Regarding Disease Resistance and Cold Tolerance.</title>
        <authorList>
            <person name="Chen X."/>
        </authorList>
    </citation>
    <scope>NUCLEOTIDE SEQUENCE [LARGE SCALE GENOMIC DNA]</scope>
    <source>
        <strain evidence="2">cv. Shandingzi</strain>
        <tissue evidence="1">Leaves</tissue>
    </source>
</reference>
<keyword evidence="2" id="KW-1185">Reference proteome</keyword>
<name>A0A540MXV5_MALBA</name>